<dbReference type="Pfam" id="PF03963">
    <property type="entry name" value="FlgD"/>
    <property type="match status" value="1"/>
</dbReference>
<dbReference type="Proteomes" id="UP001198571">
    <property type="component" value="Unassembled WGS sequence"/>
</dbReference>
<evidence type="ECO:0000256" key="1">
    <source>
        <dbReference type="ARBA" id="ARBA00010577"/>
    </source>
</evidence>
<dbReference type="InterPro" id="IPR025965">
    <property type="entry name" value="FlgD/Vpr_Ig-like"/>
</dbReference>
<dbReference type="Gene3D" id="2.60.40.4070">
    <property type="match status" value="1"/>
</dbReference>
<gene>
    <name evidence="7" type="ORF">H0485_12760</name>
</gene>
<evidence type="ECO:0000259" key="6">
    <source>
        <dbReference type="Pfam" id="PF13860"/>
    </source>
</evidence>
<protein>
    <recommendedName>
        <fullName evidence="2 5">Basal-body rod modification protein FlgD</fullName>
    </recommendedName>
</protein>
<evidence type="ECO:0000256" key="5">
    <source>
        <dbReference type="RuleBase" id="RU362076"/>
    </source>
</evidence>
<proteinExistence type="inferred from homology"/>
<sequence>MSVSSIPQSITGSGSAAGATSQLASDYQTFLKLLVAQVQNQDPMAPMDSTEFVSQLAQLTQVEQSVKVNSQMESLRQQLALNGALSETALIGREVTMTSETVTLGDEGSSFLYMLEAPATAVQAQIRDADGKLIRVIDSLPQSEGALHEVVWDGLTDNGTRAENGSYHISIAAVSADGSEGSYNSYSSGSVVAIEYVQGAAWLQLTDGRRVKSADIIRAR</sequence>
<reference evidence="7 8" key="1">
    <citation type="submission" date="2020-07" db="EMBL/GenBank/DDBJ databases">
        <title>Pseudogemmobacter sp. nov., isolated from poultry manure in Taiwan.</title>
        <authorList>
            <person name="Lin S.-Y."/>
            <person name="Tang Y.-S."/>
            <person name="Young C.-C."/>
        </authorList>
    </citation>
    <scope>NUCLEOTIDE SEQUENCE [LARGE SCALE GENOMIC DNA]</scope>
    <source>
        <strain evidence="7 8">CC-YST710</strain>
    </source>
</reference>
<evidence type="ECO:0000313" key="7">
    <source>
        <dbReference type="EMBL" id="MCB5410866.1"/>
    </source>
</evidence>
<keyword evidence="7" id="KW-0969">Cilium</keyword>
<comment type="function">
    <text evidence="4 5">Required for flagellar hook formation. May act as a scaffolding protein.</text>
</comment>
<name>A0ABS8CN83_9RHOB</name>
<evidence type="ECO:0000256" key="2">
    <source>
        <dbReference type="ARBA" id="ARBA00016013"/>
    </source>
</evidence>
<dbReference type="InterPro" id="IPR005648">
    <property type="entry name" value="FlgD"/>
</dbReference>
<keyword evidence="8" id="KW-1185">Reference proteome</keyword>
<feature type="domain" description="FlgD/Vpr Ig-like" evidence="6">
    <location>
        <begin position="101"/>
        <end position="176"/>
    </location>
</feature>
<dbReference type="Gene3D" id="2.30.30.910">
    <property type="match status" value="1"/>
</dbReference>
<evidence type="ECO:0000256" key="4">
    <source>
        <dbReference type="ARBA" id="ARBA00024746"/>
    </source>
</evidence>
<dbReference type="RefSeq" id="WP_226936139.1">
    <property type="nucleotide sequence ID" value="NZ_JACDXX010000011.1"/>
</dbReference>
<evidence type="ECO:0000313" key="8">
    <source>
        <dbReference type="Proteomes" id="UP001198571"/>
    </source>
</evidence>
<organism evidence="7 8">
    <name type="scientific">Pseudogemmobacter faecipullorum</name>
    <dbReference type="NCBI Taxonomy" id="2755041"/>
    <lineage>
        <taxon>Bacteria</taxon>
        <taxon>Pseudomonadati</taxon>
        <taxon>Pseudomonadota</taxon>
        <taxon>Alphaproteobacteria</taxon>
        <taxon>Rhodobacterales</taxon>
        <taxon>Paracoccaceae</taxon>
        <taxon>Pseudogemmobacter</taxon>
    </lineage>
</organism>
<comment type="caution">
    <text evidence="7">The sequence shown here is derived from an EMBL/GenBank/DDBJ whole genome shotgun (WGS) entry which is preliminary data.</text>
</comment>
<comment type="similarity">
    <text evidence="1 5">Belongs to the FlgD family.</text>
</comment>
<evidence type="ECO:0000256" key="3">
    <source>
        <dbReference type="ARBA" id="ARBA00022795"/>
    </source>
</evidence>
<keyword evidence="3 5" id="KW-1005">Bacterial flagellum biogenesis</keyword>
<dbReference type="EMBL" id="JACDXX010000011">
    <property type="protein sequence ID" value="MCB5410866.1"/>
    <property type="molecule type" value="Genomic_DNA"/>
</dbReference>
<dbReference type="Pfam" id="PF13860">
    <property type="entry name" value="FlgD_ig"/>
    <property type="match status" value="1"/>
</dbReference>
<keyword evidence="7" id="KW-0282">Flagellum</keyword>
<keyword evidence="7" id="KW-0966">Cell projection</keyword>
<accession>A0ABS8CN83</accession>